<feature type="compositionally biased region" description="Basic and acidic residues" evidence="2">
    <location>
        <begin position="222"/>
        <end position="233"/>
    </location>
</feature>
<dbReference type="OrthoDB" id="23683at10239"/>
<evidence type="ECO:0000313" key="3">
    <source>
        <dbReference type="EMBL" id="AKC91645.1"/>
    </source>
</evidence>
<dbReference type="EMBL" id="KP752043">
    <property type="protein sequence ID" value="AKC91645.1"/>
    <property type="molecule type" value="Genomic_DNA"/>
</dbReference>
<comment type="similarity">
    <text evidence="1">Belongs to the heparin-binding growth factors family.</text>
</comment>
<feature type="compositionally biased region" description="Acidic residues" evidence="2">
    <location>
        <begin position="248"/>
        <end position="266"/>
    </location>
</feature>
<dbReference type="RefSeq" id="YP_009133227.1">
    <property type="nucleotide sequence ID" value="NC_026922.1"/>
</dbReference>
<accession>A0A0E3UR96</accession>
<evidence type="ECO:0000313" key="4">
    <source>
        <dbReference type="Proteomes" id="UP000201190"/>
    </source>
</evidence>
<dbReference type="SMART" id="SM00442">
    <property type="entry name" value="FGF"/>
    <property type="match status" value="1"/>
</dbReference>
<protein>
    <submittedName>
        <fullName evidence="3">Fgf</fullName>
    </submittedName>
</protein>
<dbReference type="InterPro" id="IPR008996">
    <property type="entry name" value="IL1/FGF"/>
</dbReference>
<name>A0A0E3UR96_9ABAC</name>
<dbReference type="Gene3D" id="2.80.10.50">
    <property type="match status" value="1"/>
</dbReference>
<proteinExistence type="inferred from homology"/>
<dbReference type="Proteomes" id="UP000201190">
    <property type="component" value="Segment"/>
</dbReference>
<dbReference type="CDD" id="cd23311">
    <property type="entry name" value="beta-trefoil_FGF_Bnl-like"/>
    <property type="match status" value="1"/>
</dbReference>
<feature type="compositionally biased region" description="Low complexity" evidence="2">
    <location>
        <begin position="234"/>
        <end position="247"/>
    </location>
</feature>
<dbReference type="GO" id="GO:0008083">
    <property type="term" value="F:growth factor activity"/>
    <property type="evidence" value="ECO:0007669"/>
    <property type="project" value="InterPro"/>
</dbReference>
<evidence type="ECO:0000256" key="2">
    <source>
        <dbReference type="SAM" id="MobiDB-lite"/>
    </source>
</evidence>
<sequence length="392" mass="44319">MFYFALVFATALMVSRTVCAPVNVFDDSRKTSTNKPHYVFINKYYLGVQAFNNTIWNVRTLNDGDGGADNRGNNPVWINYAFEQDSKIKVAIRNAFTCAFVCINMCGYAYLSQKPNADCAFHNDIINGHTIYFVSHGDRTRSFLAVNMEGRMKKVKLEHDDTIGGHGANIFLQEQVYDKNDNFTRCEKTFRDLKHYLSRRNRKQCEHKRGSHLALNTVPRIQTKEVLNDKSVKENAGNSGGNNNETNETIDNDDNGNNDDDNEDDNTDKTLRGDGGSDTFSKTNNFFDQEFKIVNDNNEDNSNNATESVYNLFSENLTLTKNENTDAKSETLVSNASSDEIQKAFKQENDDYVTGGVAKNLYSTDNIVVKVQLIANERDEKKTLFTAMSAKQ</sequence>
<keyword evidence="4" id="KW-1185">Reference proteome</keyword>
<dbReference type="InterPro" id="IPR002209">
    <property type="entry name" value="Fibroblast_GF_fam"/>
</dbReference>
<dbReference type="GeneID" id="24170848"/>
<evidence type="ECO:0000256" key="1">
    <source>
        <dbReference type="ARBA" id="ARBA00007936"/>
    </source>
</evidence>
<organism evidence="3 4">
    <name type="scientific">Lambdina fiscellaria nucleopolyhedrovirus</name>
    <dbReference type="NCBI Taxonomy" id="1642929"/>
    <lineage>
        <taxon>Viruses</taxon>
        <taxon>Viruses incertae sedis</taxon>
        <taxon>Naldaviricetes</taxon>
        <taxon>Lefavirales</taxon>
        <taxon>Baculoviridae</taxon>
        <taxon>Alphabaculovirus</taxon>
        <taxon>Alphabaculovirus lafiscellariae</taxon>
    </lineage>
</organism>
<reference evidence="3 4" key="1">
    <citation type="journal article" date="2015" name="Genome Announc.">
        <title>Genome Sequence of an Alphabaculovirus Isolated from the Oak Looper, Lambdina fiscellaria, Contains a Putative 2-Kilobase-Pair Transposable Element Encoding a Transposase and a FLYWCH Domain-Containing Protein.</title>
        <authorList>
            <person name="Rohrmann G.F."/>
            <person name="Erlandson M.A."/>
            <person name="Theilmann D.A."/>
        </authorList>
    </citation>
    <scope>NUCLEOTIDE SEQUENCE [LARGE SCALE GENOMIC DNA]</scope>
    <source>
        <strain evidence="3">GR15</strain>
    </source>
</reference>
<dbReference type="SUPFAM" id="SSF50353">
    <property type="entry name" value="Cytokine"/>
    <property type="match status" value="1"/>
</dbReference>
<dbReference type="KEGG" id="vg:24170848"/>
<feature type="region of interest" description="Disordered" evidence="2">
    <location>
        <begin position="216"/>
        <end position="283"/>
    </location>
</feature>
<dbReference type="Pfam" id="PF00167">
    <property type="entry name" value="FGF"/>
    <property type="match status" value="1"/>
</dbReference>